<proteinExistence type="predicted"/>
<feature type="chain" id="PRO_5043571600" evidence="2">
    <location>
        <begin position="25"/>
        <end position="409"/>
    </location>
</feature>
<dbReference type="GO" id="GO:0004252">
    <property type="term" value="F:serine-type endopeptidase activity"/>
    <property type="evidence" value="ECO:0007669"/>
    <property type="project" value="InterPro"/>
</dbReference>
<evidence type="ECO:0000256" key="1">
    <source>
        <dbReference type="ARBA" id="ARBA00022801"/>
    </source>
</evidence>
<dbReference type="PIRSF" id="PIRSF029171">
    <property type="entry name" value="Esterase_LipA"/>
    <property type="match status" value="1"/>
</dbReference>
<accession>A0AAU7X991</accession>
<sequence>MRRFFASLAFAGLLAGTSLSPAVAQQTGPIQVSSGIKYEFLARWDVDRLNKIMQVDTPKFAGVTVTNTPARNAVRLYRVTYNSVVPEKGNKPIVVSGLLAIPDVDAKSFPTVSYQHGTVYGREQVPSFPEQSDETRLMIAQFAGQGYVLMGSDYFGMGISTEPEGYMVKASHQQACTDMIGAGRAVLDQMKITSDKLFLSGWSQGGFVTMACLQKLEKDGVKVDGAATASAPLDLSALMNGFLNFPRKNDAVWLNSIVILSAFAFENYYGIPGMARSVIADEYYDMAKAAYDRTALPNGKPLDPAAIPTDLHKLMKPEYFDSQFFAASAYGRLMNATESYHWLIKSPVRNYYGEADEAITVGVGRMAMTYQQAIGAGNPLVEAVSTGQTTHRGTFVTAVPQWKAWFDGR</sequence>
<dbReference type="KEGG" id="mflg:ABS361_22095"/>
<evidence type="ECO:0000313" key="3">
    <source>
        <dbReference type="EMBL" id="XBY44652.1"/>
    </source>
</evidence>
<dbReference type="Gene3D" id="1.10.260.160">
    <property type="match status" value="1"/>
</dbReference>
<reference evidence="3" key="1">
    <citation type="submission" date="2024-06" db="EMBL/GenBank/DDBJ databases">
        <title>Methylostella associata gen. nov., sp. nov., a novel Ancalomicrobiaceae-affiliated facultatively methylotrophic bacteria that feed on methanotrophs of the genus Methylococcus.</title>
        <authorList>
            <person name="Saltykova V."/>
            <person name="Danilova O.V."/>
            <person name="Oshkin I.Y."/>
            <person name="Belova S.E."/>
            <person name="Pimenov N.V."/>
            <person name="Dedysh S.N."/>
        </authorList>
    </citation>
    <scope>NUCLEOTIDE SEQUENCE</scope>
    <source>
        <strain evidence="3">S20</strain>
    </source>
</reference>
<dbReference type="GO" id="GO:0016042">
    <property type="term" value="P:lipid catabolic process"/>
    <property type="evidence" value="ECO:0007669"/>
    <property type="project" value="InterPro"/>
</dbReference>
<dbReference type="InterPro" id="IPR002471">
    <property type="entry name" value="Pept_S9_AS"/>
</dbReference>
<dbReference type="Gene3D" id="3.40.50.1820">
    <property type="entry name" value="alpha/beta hydrolase"/>
    <property type="match status" value="1"/>
</dbReference>
<dbReference type="PANTHER" id="PTHR34853">
    <property type="match status" value="1"/>
</dbReference>
<organism evidence="3">
    <name type="scientific">Methyloraptor flagellatus</name>
    <dbReference type="NCBI Taxonomy" id="3162530"/>
    <lineage>
        <taxon>Bacteria</taxon>
        <taxon>Pseudomonadati</taxon>
        <taxon>Pseudomonadota</taxon>
        <taxon>Alphaproteobacteria</taxon>
        <taxon>Hyphomicrobiales</taxon>
        <taxon>Ancalomicrobiaceae</taxon>
        <taxon>Methyloraptor</taxon>
    </lineage>
</organism>
<evidence type="ECO:0000256" key="2">
    <source>
        <dbReference type="SAM" id="SignalP"/>
    </source>
</evidence>
<name>A0AAU7X991_9HYPH</name>
<dbReference type="SUPFAM" id="SSF53474">
    <property type="entry name" value="alpha/beta-Hydrolases"/>
    <property type="match status" value="1"/>
</dbReference>
<feature type="signal peptide" evidence="2">
    <location>
        <begin position="1"/>
        <end position="24"/>
    </location>
</feature>
<dbReference type="InterPro" id="IPR029058">
    <property type="entry name" value="AB_hydrolase_fold"/>
</dbReference>
<dbReference type="RefSeq" id="WP_407049742.1">
    <property type="nucleotide sequence ID" value="NZ_CP158568.1"/>
</dbReference>
<protein>
    <submittedName>
        <fullName evidence="3">Alpha/beta hydrolase</fullName>
    </submittedName>
</protein>
<keyword evidence="2" id="KW-0732">Signal</keyword>
<gene>
    <name evidence="3" type="ORF">ABS361_22095</name>
</gene>
<dbReference type="GO" id="GO:0004806">
    <property type="term" value="F:triacylglycerol lipase activity"/>
    <property type="evidence" value="ECO:0007669"/>
    <property type="project" value="InterPro"/>
</dbReference>
<dbReference type="InterPro" id="IPR005152">
    <property type="entry name" value="Lipase_secreted"/>
</dbReference>
<dbReference type="EMBL" id="CP158568">
    <property type="protein sequence ID" value="XBY44652.1"/>
    <property type="molecule type" value="Genomic_DNA"/>
</dbReference>
<dbReference type="PROSITE" id="PS00708">
    <property type="entry name" value="PRO_ENDOPEP_SER"/>
    <property type="match status" value="1"/>
</dbReference>
<dbReference type="PANTHER" id="PTHR34853:SF1">
    <property type="entry name" value="LIPASE 5"/>
    <property type="match status" value="1"/>
</dbReference>
<dbReference type="GO" id="GO:0006508">
    <property type="term" value="P:proteolysis"/>
    <property type="evidence" value="ECO:0007669"/>
    <property type="project" value="InterPro"/>
</dbReference>
<keyword evidence="1 3" id="KW-0378">Hydrolase</keyword>
<dbReference type="AlphaFoldDB" id="A0AAU7X991"/>